<protein>
    <submittedName>
        <fullName evidence="6">DNA-binding transcriptional regulator, LysR family</fullName>
    </submittedName>
</protein>
<evidence type="ECO:0000256" key="2">
    <source>
        <dbReference type="ARBA" id="ARBA00023015"/>
    </source>
</evidence>
<dbReference type="InterPro" id="IPR000847">
    <property type="entry name" value="LysR_HTH_N"/>
</dbReference>
<dbReference type="PRINTS" id="PR00039">
    <property type="entry name" value="HTHLYSR"/>
</dbReference>
<dbReference type="SUPFAM" id="SSF53850">
    <property type="entry name" value="Periplasmic binding protein-like II"/>
    <property type="match status" value="1"/>
</dbReference>
<comment type="similarity">
    <text evidence="1">Belongs to the LysR transcriptional regulatory family.</text>
</comment>
<dbReference type="InterPro" id="IPR036388">
    <property type="entry name" value="WH-like_DNA-bd_sf"/>
</dbReference>
<dbReference type="RefSeq" id="WP_091828471.1">
    <property type="nucleotide sequence ID" value="NZ_FNZK01000001.1"/>
</dbReference>
<evidence type="ECO:0000259" key="5">
    <source>
        <dbReference type="PROSITE" id="PS50931"/>
    </source>
</evidence>
<keyword evidence="7" id="KW-1185">Reference proteome</keyword>
<reference evidence="6 7" key="1">
    <citation type="submission" date="2016-10" db="EMBL/GenBank/DDBJ databases">
        <authorList>
            <person name="de Groot N.N."/>
        </authorList>
    </citation>
    <scope>NUCLEOTIDE SEQUENCE [LARGE SCALE GENOMIC DNA]</scope>
    <source>
        <strain evidence="6 7">DSM 2179</strain>
    </source>
</reference>
<dbReference type="GO" id="GO:0005829">
    <property type="term" value="C:cytosol"/>
    <property type="evidence" value="ECO:0007669"/>
    <property type="project" value="TreeGrafter"/>
</dbReference>
<dbReference type="CDD" id="cd05466">
    <property type="entry name" value="PBP2_LTTR_substrate"/>
    <property type="match status" value="1"/>
</dbReference>
<dbReference type="InterPro" id="IPR005119">
    <property type="entry name" value="LysR_subst-bd"/>
</dbReference>
<feature type="domain" description="HTH lysR-type" evidence="5">
    <location>
        <begin position="1"/>
        <end position="58"/>
    </location>
</feature>
<dbReference type="Pfam" id="PF03466">
    <property type="entry name" value="LysR_substrate"/>
    <property type="match status" value="1"/>
</dbReference>
<dbReference type="STRING" id="84035.SAMN05660742_101241"/>
<keyword evidence="2" id="KW-0805">Transcription regulation</keyword>
<dbReference type="InterPro" id="IPR036390">
    <property type="entry name" value="WH_DNA-bd_sf"/>
</dbReference>
<dbReference type="Proteomes" id="UP000199662">
    <property type="component" value="Unassembled WGS sequence"/>
</dbReference>
<dbReference type="AlphaFoldDB" id="A0A1H6TZG5"/>
<keyword evidence="4" id="KW-0804">Transcription</keyword>
<dbReference type="FunFam" id="1.10.10.10:FF:000001">
    <property type="entry name" value="LysR family transcriptional regulator"/>
    <property type="match status" value="1"/>
</dbReference>
<proteinExistence type="inferred from homology"/>
<evidence type="ECO:0000313" key="7">
    <source>
        <dbReference type="Proteomes" id="UP000199662"/>
    </source>
</evidence>
<dbReference type="Gene3D" id="3.40.190.290">
    <property type="match status" value="1"/>
</dbReference>
<dbReference type="GO" id="GO:0003700">
    <property type="term" value="F:DNA-binding transcription factor activity"/>
    <property type="evidence" value="ECO:0007669"/>
    <property type="project" value="InterPro"/>
</dbReference>
<organism evidence="6 7">
    <name type="scientific">Propionispira arboris</name>
    <dbReference type="NCBI Taxonomy" id="84035"/>
    <lineage>
        <taxon>Bacteria</taxon>
        <taxon>Bacillati</taxon>
        <taxon>Bacillota</taxon>
        <taxon>Negativicutes</taxon>
        <taxon>Selenomonadales</taxon>
        <taxon>Selenomonadaceae</taxon>
        <taxon>Propionispira</taxon>
    </lineage>
</organism>
<dbReference type="SUPFAM" id="SSF46785">
    <property type="entry name" value="Winged helix' DNA-binding domain"/>
    <property type="match status" value="1"/>
</dbReference>
<gene>
    <name evidence="6" type="ORF">SAMN05660742_101241</name>
</gene>
<accession>A0A1H6TZG5</accession>
<dbReference type="InterPro" id="IPR050950">
    <property type="entry name" value="HTH-type_LysR_regulators"/>
</dbReference>
<dbReference type="Pfam" id="PF00126">
    <property type="entry name" value="HTH_1"/>
    <property type="match status" value="1"/>
</dbReference>
<dbReference type="GO" id="GO:0003677">
    <property type="term" value="F:DNA binding"/>
    <property type="evidence" value="ECO:0007669"/>
    <property type="project" value="UniProtKB-KW"/>
</dbReference>
<evidence type="ECO:0000256" key="3">
    <source>
        <dbReference type="ARBA" id="ARBA00023125"/>
    </source>
</evidence>
<dbReference type="EMBL" id="FNZK01000001">
    <property type="protein sequence ID" value="SEI85518.1"/>
    <property type="molecule type" value="Genomic_DNA"/>
</dbReference>
<evidence type="ECO:0000313" key="6">
    <source>
        <dbReference type="EMBL" id="SEI85518.1"/>
    </source>
</evidence>
<keyword evidence="3 6" id="KW-0238">DNA-binding</keyword>
<name>A0A1H6TZG5_9FIRM</name>
<evidence type="ECO:0000256" key="1">
    <source>
        <dbReference type="ARBA" id="ARBA00009437"/>
    </source>
</evidence>
<dbReference type="Gene3D" id="1.10.10.10">
    <property type="entry name" value="Winged helix-like DNA-binding domain superfamily/Winged helix DNA-binding domain"/>
    <property type="match status" value="1"/>
</dbReference>
<dbReference type="PROSITE" id="PS50931">
    <property type="entry name" value="HTH_LYSR"/>
    <property type="match status" value="1"/>
</dbReference>
<dbReference type="PANTHER" id="PTHR30419">
    <property type="entry name" value="HTH-TYPE TRANSCRIPTIONAL REGULATOR YBHD"/>
    <property type="match status" value="1"/>
</dbReference>
<dbReference type="PANTHER" id="PTHR30419:SF28">
    <property type="entry name" value="HTH-TYPE TRANSCRIPTIONAL REGULATOR BSDA"/>
    <property type="match status" value="1"/>
</dbReference>
<evidence type="ECO:0000256" key="4">
    <source>
        <dbReference type="ARBA" id="ARBA00023163"/>
    </source>
</evidence>
<sequence>MELRQLEYFQMVSKVNSFTRAAERLYVSQPAVTNTIRALEDELGIQLFDRSQKQVLLTSEGKIFYNHVENVLHGVSKTLTDINNIKNLNGGILRLALTPLAGVRNFTVLLTKFREKYPQIQLVFEENNNEDGQRALLEDRVDLAFLLPEIKSSSLTYLWIGRQALALCLSVEHPLATAGMVRLEDLVEEPLILFKQDCALRNLLLHEFERNNTLPRIQFESNHIQTIKSLVAENAGIAILPEDLCSVDRKIETVKLRMPLYIDLALAYKTQKSLSHAAKAFIQLAEELYTKKRM</sequence>